<dbReference type="KEGG" id="pfaa:MM59RIKEN_33760"/>
<protein>
    <submittedName>
        <fullName evidence="11">ATP-dependent helicase/deoxyribonuclease subunit B</fullName>
    </submittedName>
</protein>
<dbReference type="PANTHER" id="PTHR30591">
    <property type="entry name" value="RECBCD ENZYME SUBUNIT RECC"/>
    <property type="match status" value="1"/>
</dbReference>
<dbReference type="EMBL" id="AP023421">
    <property type="protein sequence ID" value="BCK86057.1"/>
    <property type="molecule type" value="Genomic_DNA"/>
</dbReference>
<dbReference type="SUPFAM" id="SSF52540">
    <property type="entry name" value="P-loop containing nucleoside triphosphate hydrolases"/>
    <property type="match status" value="1"/>
</dbReference>
<keyword evidence="1" id="KW-0540">Nuclease</keyword>
<keyword evidence="2" id="KW-0547">Nucleotide-binding</keyword>
<dbReference type="Pfam" id="PF12705">
    <property type="entry name" value="PDDEXK_1"/>
    <property type="match status" value="1"/>
</dbReference>
<evidence type="ECO:0000256" key="2">
    <source>
        <dbReference type="ARBA" id="ARBA00022741"/>
    </source>
</evidence>
<evidence type="ECO:0000256" key="6">
    <source>
        <dbReference type="ARBA" id="ARBA00022839"/>
    </source>
</evidence>
<geneLocation type="plasmid" evidence="11 12">
    <name>pMM59_01</name>
</geneLocation>
<dbReference type="AlphaFoldDB" id="A0A830U7V7"/>
<dbReference type="PROSITE" id="PS51217">
    <property type="entry name" value="UVRD_HELICASE_CTER"/>
    <property type="match status" value="1"/>
</dbReference>
<keyword evidence="11" id="KW-0614">Plasmid</keyword>
<evidence type="ECO:0000256" key="5">
    <source>
        <dbReference type="ARBA" id="ARBA00022806"/>
    </source>
</evidence>
<dbReference type="SUPFAM" id="SSF52980">
    <property type="entry name" value="Restriction endonuclease-like"/>
    <property type="match status" value="1"/>
</dbReference>
<evidence type="ECO:0000256" key="4">
    <source>
        <dbReference type="ARBA" id="ARBA00022801"/>
    </source>
</evidence>
<gene>
    <name evidence="11" type="primary">addB</name>
    <name evidence="11" type="ORF">MM59RIKEN_33760</name>
</gene>
<evidence type="ECO:0000256" key="9">
    <source>
        <dbReference type="ARBA" id="ARBA00023204"/>
    </source>
</evidence>
<keyword evidence="6" id="KW-0269">Exonuclease</keyword>
<keyword evidence="4" id="KW-0378">Hydrolase</keyword>
<evidence type="ECO:0000256" key="7">
    <source>
        <dbReference type="ARBA" id="ARBA00022840"/>
    </source>
</evidence>
<dbReference type="GO" id="GO:0004527">
    <property type="term" value="F:exonuclease activity"/>
    <property type="evidence" value="ECO:0007669"/>
    <property type="project" value="UniProtKB-KW"/>
</dbReference>
<dbReference type="InterPro" id="IPR038726">
    <property type="entry name" value="PDDEXK_AddAB-type"/>
</dbReference>
<keyword evidence="9" id="KW-0234">DNA repair</keyword>
<dbReference type="Gene3D" id="3.40.50.300">
    <property type="entry name" value="P-loop containing nucleotide triphosphate hydrolases"/>
    <property type="match status" value="4"/>
</dbReference>
<dbReference type="GO" id="GO:0005524">
    <property type="term" value="F:ATP binding"/>
    <property type="evidence" value="ECO:0007669"/>
    <property type="project" value="UniProtKB-KW"/>
</dbReference>
<dbReference type="PANTHER" id="PTHR30591:SF1">
    <property type="entry name" value="RECBCD ENZYME SUBUNIT RECC"/>
    <property type="match status" value="1"/>
</dbReference>
<dbReference type="Proteomes" id="UP000679848">
    <property type="component" value="Plasmid pMM59_01"/>
</dbReference>
<keyword evidence="3" id="KW-0227">DNA damage</keyword>
<dbReference type="Gene3D" id="3.90.320.10">
    <property type="match status" value="1"/>
</dbReference>
<reference evidence="11" key="1">
    <citation type="submission" date="2020-09" db="EMBL/GenBank/DDBJ databases">
        <title>New species isolated from human feces.</title>
        <authorList>
            <person name="Kitahara M."/>
            <person name="Shigeno Y."/>
            <person name="Shime M."/>
            <person name="Matsumoto Y."/>
            <person name="Nakamura S."/>
            <person name="Motooka D."/>
            <person name="Fukuoka S."/>
            <person name="Nishikawa H."/>
            <person name="Benno Y."/>
        </authorList>
    </citation>
    <scope>NUCLEOTIDE SEQUENCE</scope>
    <source>
        <strain evidence="11">MM59</strain>
        <plasmid evidence="11">pMM59_01</plasmid>
    </source>
</reference>
<dbReference type="InterPro" id="IPR027417">
    <property type="entry name" value="P-loop_NTPase"/>
</dbReference>
<dbReference type="GO" id="GO:0006310">
    <property type="term" value="P:DNA recombination"/>
    <property type="evidence" value="ECO:0007669"/>
    <property type="project" value="TreeGrafter"/>
</dbReference>
<evidence type="ECO:0000256" key="1">
    <source>
        <dbReference type="ARBA" id="ARBA00022722"/>
    </source>
</evidence>
<evidence type="ECO:0000313" key="12">
    <source>
        <dbReference type="Proteomes" id="UP000679848"/>
    </source>
</evidence>
<sequence>MLTILMGRARTGKSDTVLRRIAGSKDQQILLVPEHASHQAELDLCRSCGPTASRHAEVLSFRRLGDRVAQITGGAAQVTLDAGGKLLNLQKALLDVVTGLTVYRRPSQKSAFLQQLLDLFDELRCYEVSPEALYKTAQKLAARDKLTDLSLIYGAYEMRLYRPGFDARDRMSKLCDQLESSGYAKGKDLYLDGFTYFTAQERRVIEILMRQARSVTVTLLGEPESREEIFQASWKTVGQLRRLAERAGCPVELETLSREGASPLDHLEQYCFGETVPFDGNSEAIRLREADNAFSEVEQTAADILRLVAAGKCRFRDITVAARNMEDYEGIIEAVFERYGIPAYLSRRSDILEKPVLSLLTGVLASITNGYEYDDMFRWLKTGLAGLTVEECDRLENYVLKWEIHGQMWLRDIDWTENPDGYGAPWDERRQAELHEVNALRRRVREPLSRLAEGLRTQESAGGKIDALYGFMEELGLQAALDAQMRAQAAGGRLQDAEETAQLWEILCGVLDQFVEILGGESMGLEEFVRLFSQVLTQYSVGTIPVSLDQVSVSGIARNDRHTAKYLFLLGANDHVLPSVSQGGGILNEDDREELAQLGVRLAPSGVEQLGIELQNLYAALAQPTAGLTVSYPLTDVSGAELWPAFVVDRLRELFPTLRVEQEDGEKGYRLTAKLPALEAAGQVPEGKLWSYFAQRPAFAKRLRAMERAARLKRGSLSRQAVRLLYGDRISMTASRLERLRSCHFAYFMEYGLRAKPREPASFDAPQIGTFLHFLLEHVTRDVLTLGGFSQVGEEELHALVRTYIDRYVEEELHNFQSRNARFRYLFARLRNMAYAVVDQVAEELRHSDFVPLAFELSFGENGALPSVVISEPDGVLRVGGKVDRVDGWIRDGKLYLRVVDYKSGKKAFDLAAVKMGLDIQMLLYLFALQKEGTSYFGREVEPAGVLYLPARDEILSTERNIPPEKLQLEREKQLRRSGLLLAEPAVLQAMEHESLTEPHYLPLRVGRDGQLSGSIASAAQLGKLGRYVDRLLHQIAEEIRQGNIDADPCCHSEEDSFCQYCDWAAACHFQDGRDSDRLRYILPVKAEEFWQTLEEDL</sequence>
<evidence type="ECO:0000256" key="3">
    <source>
        <dbReference type="ARBA" id="ARBA00022763"/>
    </source>
</evidence>
<dbReference type="GO" id="GO:0004386">
    <property type="term" value="F:helicase activity"/>
    <property type="evidence" value="ECO:0007669"/>
    <property type="project" value="UniProtKB-KW"/>
</dbReference>
<evidence type="ECO:0000259" key="10">
    <source>
        <dbReference type="PROSITE" id="PS51217"/>
    </source>
</evidence>
<keyword evidence="8" id="KW-0238">DNA-binding</keyword>
<feature type="domain" description="UvrD-like helicase C-terminal" evidence="10">
    <location>
        <begin position="254"/>
        <end position="561"/>
    </location>
</feature>
<accession>A0A830U7V7</accession>
<dbReference type="InterPro" id="IPR011604">
    <property type="entry name" value="PDDEXK-like_dom_sf"/>
</dbReference>
<dbReference type="InterPro" id="IPR011335">
    <property type="entry name" value="Restrct_endonuc-II-like"/>
</dbReference>
<keyword evidence="5 11" id="KW-0347">Helicase</keyword>
<dbReference type="InterPro" id="IPR014017">
    <property type="entry name" value="DNA_helicase_UvrD-like_C"/>
</dbReference>
<name>A0A830U7V7_9FIRM</name>
<proteinExistence type="predicted"/>
<organism evidence="11 12">
    <name type="scientific">Pusillibacter faecalis</name>
    <dbReference type="NCBI Taxonomy" id="2714358"/>
    <lineage>
        <taxon>Bacteria</taxon>
        <taxon>Bacillati</taxon>
        <taxon>Bacillota</taxon>
        <taxon>Clostridia</taxon>
        <taxon>Eubacteriales</taxon>
        <taxon>Oscillospiraceae</taxon>
        <taxon>Pusillibacter</taxon>
    </lineage>
</organism>
<keyword evidence="7" id="KW-0067">ATP-binding</keyword>
<dbReference type="GO" id="GO:0006281">
    <property type="term" value="P:DNA repair"/>
    <property type="evidence" value="ECO:0007669"/>
    <property type="project" value="UniProtKB-KW"/>
</dbReference>
<keyword evidence="12" id="KW-1185">Reference proteome</keyword>
<dbReference type="GO" id="GO:0003677">
    <property type="term" value="F:DNA binding"/>
    <property type="evidence" value="ECO:0007669"/>
    <property type="project" value="UniProtKB-KW"/>
</dbReference>
<dbReference type="RefSeq" id="WP_213543902.1">
    <property type="nucleotide sequence ID" value="NZ_AP023421.1"/>
</dbReference>
<evidence type="ECO:0000313" key="11">
    <source>
        <dbReference type="EMBL" id="BCK86057.1"/>
    </source>
</evidence>
<dbReference type="Pfam" id="PF21445">
    <property type="entry name" value="ADDB_N"/>
    <property type="match status" value="1"/>
</dbReference>
<dbReference type="InterPro" id="IPR049035">
    <property type="entry name" value="ADDB_N"/>
</dbReference>
<evidence type="ECO:0000256" key="8">
    <source>
        <dbReference type="ARBA" id="ARBA00023125"/>
    </source>
</evidence>